<dbReference type="CDD" id="cd00051">
    <property type="entry name" value="EFh"/>
    <property type="match status" value="1"/>
</dbReference>
<sequence length="5116" mass="581200">MADEQMMGAEADDIQFIRTEDHICLSCVPASAIKRMALSGDAFGNRMCFLEDISNEVCCPDLASCVFALEQAVSVRALQEMVNTTSTEQSSANQGGQTYRTLLYGHAVLLRHYRSQMYLSCLSTSTSNDKLAFDVGLKEDAQGESCWWTIHPASKQRSEGEKVRFNDDVILVSVFSERYLHAYMSSSERGRVNASFRQQVWSLVPISSGVARVKNPGFVIGGDVLRLTHGNMDHCITTPPPSDSQAVDDSGSLFIKGGAACHQARSLWRVECFKTKWYSGFVGWCSLIRLRHITSGLYLAVITDESGPKVTCISKKNASPIAVTFEMKMSKEKQVEENQEEDNLGVPTIKYGETIVFIRHVDSDLWISYETLELTIKGIGKVEEKRIIPAIEGHMDDCFRLVRAQEEEQKTALVIRVCDAILGRFSRTDSMPIEAEATNHLLSKSDVIQALLYDLIGFFSQPSPSLDHEEKQLRLKVLKNRQDLFQEEGMIRILIAAINFFSERRDKSTLLEGVEEKIEDITNKLYVVLAALIKGNRVNCSNFAQTARLNWLVNRLQSQHASGGVLEVLHSVLVDSPEVLNMITESHILSIIGLLDRNGRDPKVLDVLCSLCVNNGVAVRANQNLICGNLLQRQDLLLHTALVDHVTCMRPNIVVGVEDGESMYKKWYFEVVIDHIEQVTHVQPHIRVGWATTQFQSSPGHGDGFSSNGIGDNTYSYGFDGQNIWFAGRANNVSNDAQQTVFQKNDVIGCLLDLDIPEMWFSLNGRPVRGIVREFNLTGMFYPAISLSSRVSCRFIFGGEHGRFIHRPPEGVAPLYEAMLIKQKVSIDPCFSFGNIERNRLDGPSPIQHNIAFTPQPVRTSHIVLPPYLDSVCDRLTVNSHELWCMNKIANGWRFAECRDDAQKISPCLTSFDNLPPEDKQHNATTTIENLKSLLAYGYHIGMEVKTDDRRLKYIKLSATYTQSNGYRPQPLDLSNVVLSAKMDELVELLAENTHNVWAAGRIKDGFTYGISDVSSFGNTNESHLQWTGTEFGLAGRNLLNPHNKRSPYLLPYSIIDDSIKKINRDTASEIVKTLLAVGYTIDAPTGDIEDLNRRSKDVKPTEPMSNYRTYRAEQTFAVTRGKWYYEVELLTPGRMLVGWAHASKLGSFYPLGSDSYGYAFDGLNARRCHHNSFDRFGKKWTKNDVVGCMIDLHDKTISFSLNGELMLDNFGSETAFDGLELDDVGFVPAITSFSGQRARLNFGQDYNTLKYFTSCGLQEGYEPFCVNMSRNLTFWYSNFIPRFQPIKSDSSSWGVTRTGASRDSPPIIKLESRLFGTLEKVELEFLRLSLPLACHDKFSSRHATLERRQRALNEYAEAHGDKNVFLFPSKAGSPNPTGQVETSVDTKSQSDQANELVKSLDQPASKKTSGQKDSKSNAKPSKKKGNFFQSLLKEEQQVPRYQQPNRRTGNSITDPTTVTVHLPQPTLKPTARQTNNVPRSSLNENDLEFSDQQTNDLVDDIRITNEHVHEYYYAVRILPGQNPRSVFIGWVTSRYRPMSRPDDTATNKLLKLVRNCTITQTRDNGSIIDSVRRQDGYMCCAGDLLDNMPDKENVARRVANGLLIGCLCDVSTGILIFYVNGRESTQKFQVEPSTKLYPAVFVEPTVKEGIQIELGRIKNCLPLSAALFPSLNREERFIPKLPPRLHLQSLVHCHWSRVPNANIRCQQLKLSDTRGWSVFVEDAVQMEAVYIPEDDQCTDILSLVENEDNLNFCSNTLRLYTALCAQGNNRVSHEICKYVDEKQLMYCVRNAYLCGSIRIGIYNLLVALHFESHIKARCLTSTEFIIPLSDSLQTNRLLHPHNSIEHKHALATSTFIPAMEQFMAVRPKLIKEEDFKVERERKLLVPPPFNVLNLKEYIMSSLTDAIEKSSRHLRDPAGGTYANWLVPLLQLVDALLVMGTLEVNDIQQLLRLIDPTSFGFENEESFNEGLLQMTLDEPVKLQLCHILQHLCDYQLQYRIESIIAFSEDFVGKLQADQKRRYQVLKELSLPPAIMARKTREFRCPPKDQMHALINFKDDLADFTLFNEDIEDEIKDMLKDFHSTLIIIQQIVQTNYVTGGQSDIKDMDKTEQISLFSRLLEILIRHAVNKKNEEIVHVEKQMFPKSGKTLSEVIKEAVTQWGRSTNISDHNLTREMFKLIYNQYDGVQQISRCLERTYVINEKSVPDITLLLRKLSIIRALLTVQMDSDEEAIMISCLNDIMDNRVFYQHPDLMRSLCVHETVMAIMVNRLNKSKQEQTSMSSMSDLDGITQANEGGENQDSHSPKEDKVELVTTCCKFLSYFCRTSRHNQRAMFEHLSYLLENSSMLLSRPSLRGSAPLDVASASVMDNNELALALRESHLEKIASYLSRCGTTRNEELFVQGYHDIGWDPVDGERFLDFLKFCVWVNGDTVEENADLVVRLLIRRPDCLGPALRGEGGGLLKAIKEGIAQSLYIARRQNPDDPVIQAAYQEIIDDESMHNLNEEYDHLQVRLPYTDDEEYIDLGAAELSFYAILVELLGRCAPSEETINMGKPNAIRAKSILKSLVSMHDLEGVLCLKFLLSTENSMPPGLQPAHKMSIVLFLERVYGIPDQETFFRLIEEAFLPDIRCATILDMAAVSESDLALALNRYLCNSVIPLMTSHAHYFEDCDHRSSLLESILHTIYRLSKCRSLTKNQLDSVCEFLLAFASTLKPSMMTPLLRKLVHDVPALTDQTIVPLRMLTQWYEHCSRYYTISATEEEKRLTMMLFQKIFDALASRAYDPELFGKALPCLTAIGSALPPDYAYSITRQDYLNDEREKVEMSRSYEPSPANISSVVLSPALEEFVKAYAESVHDQWSYAKIEQGWMYGEQINDKYRLHPNLKPYKSLDRKAVAKLEEPARDALKSIEKIQFHLEKTDTGVTRIATKPLQLKKQKDQNAPDYTPKAMDFNSVTMNRDMQDLSEALARNAHEIWAKHLKDGLAAIGGGLHSRLVPYELLTDKEKQKDLKFYQDLVKYLSIFGYRVVKNTQEKDAANSNLSLRVASVTSLGNEKRFAYSLLEKLLEYLDRASATMHNYKQSSKYSLHETYLLATKDVKFFGKVVLPLIEKYFRSHRNYFIMPSSLKTGMGNASVKEKEMSCSLFCKLAFLLRQKFSAFGNDVSITVRCLKVLVRAIDVSSVMKNSQEMVRASLLPLFNNIAEDLNQTVQNLEQKRYSNIKGTLQRGTTSLAYMHMVLLPMLSSLLDHLGKNHYGVDVFENEIQLAGYKILNALWIIGTKGRTFVDREWIIEELNRHRPLLGDCLSSFAACFPIAFFEPEFNGNNKHGSDVSQLSPEAHDVMTNISRTIPQLTNLIADIEEHAEARVPYEDAPYVVEVILPCICSYISCWWSLGPEKVKQSTEPKVTNVTASHMNSVLASVLKLINNNVDAVEAPWMKRIAVYTQSIIFNSSPNLIELSFLPVSERIKIKADDLYSQEQSLKNATRLESSEREDLESTLMKGYEILVRDIYAFEPLLIKYVDIHRSHWLKHSDIHAANLYNNMAEVFSVWCRSKYLKREELNFVTTNNIDNTSMLMPSGTNQTPDALLMKGSHDLSGKQKRKKRRVDKDKFTSLNVACIKRLLTIGMNTFGGREQELVQLAKHKMIEMKIEYDGKNEIPADEQTIIDLTGEVINKNNWQSALYRKIGSKLQNSGTTHSQETSIEHMLKMAKVLFGLNFVDHPTAHRRDTWRKLVSSQRKRAIMACFRMAPLHSVARHRAMNMFLRGYRDVWLDAEEDIRAQLIKDLCDDPNEVNEPVATPMGEEAEADAENLALTVAAKPDPLKQLLQCLNRVATTAQVFSITEDIVYSSYSAIMSKSCVIAEDDDDGGAEEVKSFQEQEMEKQKLLYEQNRLANRGAAETVLLYISASKGENNEMLRRTLQLGISLLHGGNREVQKRMLNYLKETKDVGCFTSLATLMANCGVLDLDTHERCIKAEVLGVGSEGMAGEKNLHDADFIISLFRFCQLLCEGHNLEFQNYLRLQAGSSTNVNIIICTVDYLLRLQESIMDFYWHYSGKETVDAHGKENLCRAISVAKQVFNTLTEYIQGPCPQNQLALANSRLWDAIAGFLYIFAHLQRKLSQDPTQIELLRELMKLQKDMIIMLLSMLEGNVLNGPIGKQMVDSLIESQVNVELLLQFFDIFLKIKDLTTSEAFQEFDANRDGFISPKEFRRAMEAQKIYSSQDMDYILNCVDINQDGKIDFIEFTGRFHNPARDIGFNMAVLLTNLSEHMPHDLRLLRLMDKAKSFLSYFQDHLGRIEIKGGAGYIERVYFEINESNIEQWNKPHIKESKKAFLHLVVNEADDKEKLEQFINFCEDTIFEMQHAVAISGEEDDQTSHGERSSSSESSAAQQTPSQPLKVAASYAWTSIKYLFNLLRPATLTDAYHRVRQMTFKDMIRNLFLLLIKCIQLLLVMMVCIFKTITYCLWTLMAEDEPKEASIPERTSVPLQAKRHDYRLPSISMSPKGFADSEDLVPVSAFGVDINLDSEPKYRMSLTAEQIRQLSLDSTRSLDSQHKSSLMTNGDSAVSQSLTTTTVAVPFKSQTTTAINGIEKSKSALEGNTQVEHQQKRISSTVNGMAAEEDDSTPAAPPAGTDFGKKALALMARNYHTLKLVALCLAFLINFLLLFYKAIPIATAFTDSGSLEQIEDGDDGDDDDNEIIVMDPKNHYLIYLLRLAAFLHSLFAFLMMISYYKLKVPLVIFKREKEIARKLEFEGAWLIDQPSESGSWILSYLSREWHKLVISSKSFPDSYWDKFVKKKVRNKYSDQFDYDELTRFLGMEKNDASGKFEIVKPIETGLWAKIKSIDMRYQVWKWGVIFTDNSFLYVFFYFLFSVVGNFAFFVYAIHLLDVAISIKSLSTILKSITHNGRQLMLTIMLMTVVVYLYTVVAFNFFRKFYTKEEDEEREENCKDMLTCFKFHLYSGIRAGGGIGDELESPNGDPLELFRIIFDITFFFFIIVILLAIIQGLIIDAFGDLREQLESVKETLESKCFICGIGQDYFDKEPHGFETHTQAEHNFANYMFFLTHLLNKPDTEHTGQESYVWEMYQSRKWDFFPIGDCFRRQYEGGGSGTTAES</sequence>
<keyword evidence="9 16" id="KW-1133">Transmembrane helix</keyword>
<keyword evidence="10" id="KW-0406">Ion transport</keyword>
<keyword evidence="2" id="KW-0813">Transport</keyword>
<keyword evidence="5 16" id="KW-0812">Transmembrane</keyword>
<evidence type="ECO:0000256" key="5">
    <source>
        <dbReference type="ARBA" id="ARBA00022692"/>
    </source>
</evidence>
<dbReference type="Gene3D" id="6.20.350.10">
    <property type="match status" value="1"/>
</dbReference>
<keyword evidence="7" id="KW-0106">Calcium</keyword>
<name>A0A820GUU0_9BILA</name>
<dbReference type="GO" id="GO:0006941">
    <property type="term" value="P:striated muscle contraction"/>
    <property type="evidence" value="ECO:0007669"/>
    <property type="project" value="TreeGrafter"/>
</dbReference>
<dbReference type="Pfam" id="PF08709">
    <property type="entry name" value="Ins145_P3_rec"/>
    <property type="match status" value="1"/>
</dbReference>
<evidence type="ECO:0000313" key="21">
    <source>
        <dbReference type="Proteomes" id="UP000663851"/>
    </source>
</evidence>
<dbReference type="EMBL" id="CAJOBO010000756">
    <property type="protein sequence ID" value="CAF4284507.1"/>
    <property type="molecule type" value="Genomic_DNA"/>
</dbReference>
<dbReference type="InterPro" id="IPR043136">
    <property type="entry name" value="B30.2/SPRY_sf"/>
</dbReference>
<dbReference type="CDD" id="cd12877">
    <property type="entry name" value="SPRY1_RyR"/>
    <property type="match status" value="1"/>
</dbReference>
<dbReference type="PROSITE" id="PS50188">
    <property type="entry name" value="B302_SPRY"/>
    <property type="match status" value="3"/>
</dbReference>
<comment type="catalytic activity">
    <reaction evidence="14">
        <text>Ca(2+)(in) = Ca(2+)(out)</text>
        <dbReference type="Rhea" id="RHEA:29671"/>
        <dbReference type="ChEBI" id="CHEBI:29108"/>
    </reaction>
</comment>
<feature type="region of interest" description="Disordered" evidence="15">
    <location>
        <begin position="2276"/>
        <end position="2307"/>
    </location>
</feature>
<feature type="domain" description="EF-hand" evidence="18">
    <location>
        <begin position="4184"/>
        <end position="4219"/>
    </location>
</feature>
<dbReference type="InterPro" id="IPR035761">
    <property type="entry name" value="SPRY1_RyR"/>
</dbReference>
<feature type="transmembrane region" description="Helical" evidence="16">
    <location>
        <begin position="4439"/>
        <end position="4466"/>
    </location>
</feature>
<feature type="compositionally biased region" description="Polar residues" evidence="15">
    <location>
        <begin position="2277"/>
        <end position="2299"/>
    </location>
</feature>
<dbReference type="Gene3D" id="2.80.10.50">
    <property type="match status" value="2"/>
</dbReference>
<dbReference type="GO" id="GO:0005790">
    <property type="term" value="C:smooth endoplasmic reticulum"/>
    <property type="evidence" value="ECO:0007669"/>
    <property type="project" value="TreeGrafter"/>
</dbReference>
<dbReference type="InterPro" id="IPR048581">
    <property type="entry name" value="RYDR_Jsol"/>
</dbReference>
<dbReference type="Pfam" id="PF00520">
    <property type="entry name" value="Ion_trans"/>
    <property type="match status" value="1"/>
</dbReference>
<dbReference type="SMART" id="SM00054">
    <property type="entry name" value="EFh"/>
    <property type="match status" value="2"/>
</dbReference>
<dbReference type="Pfam" id="PF02815">
    <property type="entry name" value="MIR"/>
    <property type="match status" value="1"/>
</dbReference>
<keyword evidence="4" id="KW-0107">Calcium channel</keyword>
<dbReference type="SUPFAM" id="SSF47473">
    <property type="entry name" value="EF-hand"/>
    <property type="match status" value="1"/>
</dbReference>
<feature type="domain" description="B30.2/SPRY" evidence="17">
    <location>
        <begin position="1043"/>
        <end position="1248"/>
    </location>
</feature>
<dbReference type="SUPFAM" id="SSF82109">
    <property type="entry name" value="MIR domain"/>
    <property type="match status" value="2"/>
</dbReference>
<comment type="caution">
    <text evidence="20">The sequence shown here is derived from an EMBL/GenBank/DDBJ whole genome shotgun (WGS) entry which is preliminary data.</text>
</comment>
<evidence type="ECO:0000256" key="14">
    <source>
        <dbReference type="ARBA" id="ARBA00036634"/>
    </source>
</evidence>
<dbReference type="SMART" id="SM00449">
    <property type="entry name" value="SPRY"/>
    <property type="match status" value="3"/>
</dbReference>
<dbReference type="InterPro" id="IPR036300">
    <property type="entry name" value="MIR_dom_sf"/>
</dbReference>
<feature type="domain" description="B30.2/SPRY" evidence="17">
    <location>
        <begin position="578"/>
        <end position="802"/>
    </location>
</feature>
<feature type="transmembrane region" description="Helical" evidence="16">
    <location>
        <begin position="4708"/>
        <end position="4732"/>
    </location>
</feature>
<comment type="subcellular location">
    <subcellularLocation>
        <location evidence="1">Sarcoplasmic reticulum membrane</location>
        <topology evidence="1">Multi-pass membrane protein</topology>
    </subcellularLocation>
</comment>
<dbReference type="InterPro" id="IPR013320">
    <property type="entry name" value="ConA-like_dom_sf"/>
</dbReference>
<dbReference type="InterPro" id="IPR016093">
    <property type="entry name" value="MIR_motif"/>
</dbReference>
<dbReference type="InterPro" id="IPR018247">
    <property type="entry name" value="EF_Hand_1_Ca_BS"/>
</dbReference>
<proteinExistence type="predicted"/>
<dbReference type="InterPro" id="IPR003032">
    <property type="entry name" value="Ryanodine_rcpt"/>
</dbReference>
<dbReference type="InterPro" id="IPR013662">
    <property type="entry name" value="RIH_assoc-dom"/>
</dbReference>
<dbReference type="PROSITE" id="PS50919">
    <property type="entry name" value="MIR"/>
    <property type="match status" value="1"/>
</dbReference>
<keyword evidence="8" id="KW-0703">Sarcoplasmic reticulum</keyword>
<dbReference type="Proteomes" id="UP000663851">
    <property type="component" value="Unassembled WGS sequence"/>
</dbReference>
<feature type="compositionally biased region" description="Low complexity" evidence="15">
    <location>
        <begin position="4383"/>
        <end position="4394"/>
    </location>
</feature>
<dbReference type="GO" id="GO:0034704">
    <property type="term" value="C:calcium channel complex"/>
    <property type="evidence" value="ECO:0007669"/>
    <property type="project" value="TreeGrafter"/>
</dbReference>
<reference evidence="20" key="1">
    <citation type="submission" date="2021-02" db="EMBL/GenBank/DDBJ databases">
        <authorList>
            <person name="Nowell W R."/>
        </authorList>
    </citation>
    <scope>NUCLEOTIDE SEQUENCE</scope>
</reference>
<organism evidence="20 21">
    <name type="scientific">Rotaria socialis</name>
    <dbReference type="NCBI Taxonomy" id="392032"/>
    <lineage>
        <taxon>Eukaryota</taxon>
        <taxon>Metazoa</taxon>
        <taxon>Spiralia</taxon>
        <taxon>Gnathifera</taxon>
        <taxon>Rotifera</taxon>
        <taxon>Eurotatoria</taxon>
        <taxon>Bdelloidea</taxon>
        <taxon>Philodinida</taxon>
        <taxon>Philodinidae</taxon>
        <taxon>Rotaria</taxon>
    </lineage>
</organism>
<evidence type="ECO:0000259" key="17">
    <source>
        <dbReference type="PROSITE" id="PS50188"/>
    </source>
</evidence>
<dbReference type="SUPFAM" id="SSF100909">
    <property type="entry name" value="IP3 receptor type 1 binding core, domain 2"/>
    <property type="match status" value="2"/>
</dbReference>
<evidence type="ECO:0000256" key="12">
    <source>
        <dbReference type="ARBA" id="ARBA00023286"/>
    </source>
</evidence>
<dbReference type="Pfam" id="PF21119">
    <property type="entry name" value="RYDR_Jsol"/>
    <property type="match status" value="1"/>
</dbReference>
<feature type="compositionally biased region" description="Polar residues" evidence="15">
    <location>
        <begin position="1472"/>
        <end position="1489"/>
    </location>
</feature>
<dbReference type="InterPro" id="IPR013333">
    <property type="entry name" value="Ryan_recept"/>
</dbReference>
<evidence type="ECO:0000256" key="16">
    <source>
        <dbReference type="SAM" id="Phobius"/>
    </source>
</evidence>
<feature type="compositionally biased region" description="Polar residues" evidence="15">
    <location>
        <begin position="1373"/>
        <end position="1394"/>
    </location>
</feature>
<dbReference type="PROSITE" id="PS00018">
    <property type="entry name" value="EF_HAND_1"/>
    <property type="match status" value="2"/>
</dbReference>
<evidence type="ECO:0000256" key="15">
    <source>
        <dbReference type="SAM" id="MobiDB-lite"/>
    </source>
</evidence>
<dbReference type="InterPro" id="IPR015925">
    <property type="entry name" value="Ryanodine_IP3_receptor"/>
</dbReference>
<feature type="transmembrane region" description="Helical" evidence="16">
    <location>
        <begin position="4913"/>
        <end position="4933"/>
    </location>
</feature>
<dbReference type="InterPro" id="IPR014821">
    <property type="entry name" value="Ins145_P3_rcpt"/>
</dbReference>
<dbReference type="SUPFAM" id="SSF49899">
    <property type="entry name" value="Concanavalin A-like lectins/glucanases"/>
    <property type="match status" value="2"/>
</dbReference>
<evidence type="ECO:0000256" key="7">
    <source>
        <dbReference type="ARBA" id="ARBA00022837"/>
    </source>
</evidence>
<dbReference type="Pfam" id="PF02026">
    <property type="entry name" value="RyR"/>
    <property type="match status" value="5"/>
</dbReference>
<dbReference type="InterPro" id="IPR000699">
    <property type="entry name" value="RIH_dom"/>
</dbReference>
<protein>
    <recommendedName>
        <fullName evidence="22">Ryanodine receptor</fullName>
    </recommendedName>
</protein>
<dbReference type="GO" id="GO:0033017">
    <property type="term" value="C:sarcoplasmic reticulum membrane"/>
    <property type="evidence" value="ECO:0007669"/>
    <property type="project" value="UniProtKB-SubCell"/>
</dbReference>
<dbReference type="FunFam" id="1.10.287.70:FF:000017">
    <property type="entry name" value="ryanodine receptor isoform X2"/>
    <property type="match status" value="1"/>
</dbReference>
<feature type="region of interest" description="Disordered" evidence="15">
    <location>
        <begin position="4370"/>
        <end position="4394"/>
    </location>
</feature>
<evidence type="ECO:0000259" key="19">
    <source>
        <dbReference type="PROSITE" id="PS50919"/>
    </source>
</evidence>
<feature type="domain" description="MIR" evidence="19">
    <location>
        <begin position="99"/>
        <end position="153"/>
    </location>
</feature>
<gene>
    <name evidence="20" type="ORF">HFQ381_LOCUS12499</name>
</gene>
<dbReference type="PRINTS" id="PR00795">
    <property type="entry name" value="RYANODINER"/>
</dbReference>
<evidence type="ECO:0000259" key="18">
    <source>
        <dbReference type="PROSITE" id="PS50222"/>
    </source>
</evidence>
<dbReference type="Pfam" id="PF00622">
    <property type="entry name" value="SPRY"/>
    <property type="match status" value="3"/>
</dbReference>
<dbReference type="Gene3D" id="1.25.10.30">
    <property type="entry name" value="IP3 receptor type 1 binding core, RIH domain"/>
    <property type="match status" value="1"/>
</dbReference>
<feature type="transmembrane region" description="Helical" evidence="16">
    <location>
        <begin position="4652"/>
        <end position="4671"/>
    </location>
</feature>
<dbReference type="Pfam" id="PF13499">
    <property type="entry name" value="EF-hand_7"/>
    <property type="match status" value="1"/>
</dbReference>
<evidence type="ECO:0000256" key="13">
    <source>
        <dbReference type="ARBA" id="ARBA00023303"/>
    </source>
</evidence>
<evidence type="ECO:0008006" key="22">
    <source>
        <dbReference type="Google" id="ProtNLM"/>
    </source>
</evidence>
<keyword evidence="6" id="KW-0677">Repeat</keyword>
<dbReference type="InterPro" id="IPR035910">
    <property type="entry name" value="RyR/IP3R_RIH_dom_sf"/>
</dbReference>
<keyword evidence="11 16" id="KW-0472">Membrane</keyword>
<dbReference type="GO" id="GO:0006874">
    <property type="term" value="P:intracellular calcium ion homeostasis"/>
    <property type="evidence" value="ECO:0007669"/>
    <property type="project" value="InterPro"/>
</dbReference>
<dbReference type="PANTHER" id="PTHR46399:SF8">
    <property type="entry name" value="B30.2_SPRY DOMAIN-CONTAINING PROTEIN"/>
    <property type="match status" value="1"/>
</dbReference>
<evidence type="ECO:0000256" key="3">
    <source>
        <dbReference type="ARBA" id="ARBA00022568"/>
    </source>
</evidence>
<dbReference type="InterPro" id="IPR003877">
    <property type="entry name" value="SPRY_dom"/>
</dbReference>
<dbReference type="Gene3D" id="1.10.238.10">
    <property type="entry name" value="EF-hand"/>
    <property type="match status" value="1"/>
</dbReference>
<evidence type="ECO:0000256" key="4">
    <source>
        <dbReference type="ARBA" id="ARBA00022673"/>
    </source>
</evidence>
<dbReference type="Gene3D" id="1.10.287.70">
    <property type="match status" value="1"/>
</dbReference>
<evidence type="ECO:0000256" key="6">
    <source>
        <dbReference type="ARBA" id="ARBA00022737"/>
    </source>
</evidence>
<feature type="compositionally biased region" description="Polar residues" evidence="15">
    <location>
        <begin position="1440"/>
        <end position="1460"/>
    </location>
</feature>
<dbReference type="SMART" id="SM00472">
    <property type="entry name" value="MIR"/>
    <property type="match status" value="4"/>
</dbReference>
<dbReference type="GO" id="GO:0042383">
    <property type="term" value="C:sarcolemma"/>
    <property type="evidence" value="ECO:0007669"/>
    <property type="project" value="TreeGrafter"/>
</dbReference>
<dbReference type="GO" id="GO:0005219">
    <property type="term" value="F:ryanodine-sensitive calcium-release channel activity"/>
    <property type="evidence" value="ECO:0007669"/>
    <property type="project" value="InterPro"/>
</dbReference>
<dbReference type="Pfam" id="PF06459">
    <property type="entry name" value="RR_TM4-6"/>
    <property type="match status" value="1"/>
</dbReference>
<feature type="transmembrane region" description="Helical" evidence="16">
    <location>
        <begin position="4987"/>
        <end position="5010"/>
    </location>
</feature>
<keyword evidence="13" id="KW-0407">Ion channel</keyword>
<dbReference type="InterPro" id="IPR009460">
    <property type="entry name" value="Ryanrecept_TM4-6"/>
</dbReference>
<accession>A0A820GUU0</accession>
<evidence type="ECO:0000256" key="9">
    <source>
        <dbReference type="ARBA" id="ARBA00022989"/>
    </source>
</evidence>
<dbReference type="Gene3D" id="2.60.120.920">
    <property type="match status" value="3"/>
</dbReference>
<evidence type="ECO:0000256" key="10">
    <source>
        <dbReference type="ARBA" id="ARBA00023065"/>
    </source>
</evidence>
<evidence type="ECO:0000256" key="1">
    <source>
        <dbReference type="ARBA" id="ARBA00004326"/>
    </source>
</evidence>
<dbReference type="Pfam" id="PF01365">
    <property type="entry name" value="RYDR_ITPR"/>
    <property type="match status" value="2"/>
</dbReference>
<dbReference type="FunFam" id="1.10.238.10:FF:000132">
    <property type="entry name" value="Ryanodine receptor 44F"/>
    <property type="match status" value="1"/>
</dbReference>
<evidence type="ECO:0000256" key="11">
    <source>
        <dbReference type="ARBA" id="ARBA00023136"/>
    </source>
</evidence>
<evidence type="ECO:0000256" key="2">
    <source>
        <dbReference type="ARBA" id="ARBA00022448"/>
    </source>
</evidence>
<dbReference type="GO" id="GO:0014808">
    <property type="term" value="P:release of sequestered calcium ion into cytosol by sarcoplasmic reticulum"/>
    <property type="evidence" value="ECO:0007669"/>
    <property type="project" value="TreeGrafter"/>
</dbReference>
<dbReference type="InterPro" id="IPR011992">
    <property type="entry name" value="EF-hand-dom_pair"/>
</dbReference>
<keyword evidence="12" id="KW-1071">Ligand-gated ion channel</keyword>
<dbReference type="InterPro" id="IPR002048">
    <property type="entry name" value="EF_hand_dom"/>
</dbReference>
<feature type="domain" description="B30.2/SPRY" evidence="17">
    <location>
        <begin position="1432"/>
        <end position="1660"/>
    </location>
</feature>
<dbReference type="PANTHER" id="PTHR46399">
    <property type="entry name" value="B30.2/SPRY DOMAIN-CONTAINING PROTEIN"/>
    <property type="match status" value="1"/>
</dbReference>
<evidence type="ECO:0000313" key="20">
    <source>
        <dbReference type="EMBL" id="CAF4284507.1"/>
    </source>
</evidence>
<dbReference type="GO" id="GO:0030018">
    <property type="term" value="C:Z disc"/>
    <property type="evidence" value="ECO:0007669"/>
    <property type="project" value="TreeGrafter"/>
</dbReference>
<dbReference type="GO" id="GO:0005509">
    <property type="term" value="F:calcium ion binding"/>
    <property type="evidence" value="ECO:0007669"/>
    <property type="project" value="InterPro"/>
</dbReference>
<dbReference type="InterPro" id="IPR005821">
    <property type="entry name" value="Ion_trans_dom"/>
</dbReference>
<dbReference type="Gene3D" id="1.10.490.160">
    <property type="match status" value="2"/>
</dbReference>
<evidence type="ECO:0000256" key="8">
    <source>
        <dbReference type="ARBA" id="ARBA00022951"/>
    </source>
</evidence>
<dbReference type="Pfam" id="PF08454">
    <property type="entry name" value="RIH_assoc"/>
    <property type="match status" value="1"/>
</dbReference>
<dbReference type="PROSITE" id="PS50222">
    <property type="entry name" value="EF_HAND_2"/>
    <property type="match status" value="1"/>
</dbReference>
<keyword evidence="3" id="KW-0109">Calcium transport</keyword>
<dbReference type="InterPro" id="IPR001870">
    <property type="entry name" value="B30.2/SPRY"/>
</dbReference>
<feature type="region of interest" description="Disordered" evidence="15">
    <location>
        <begin position="1367"/>
        <end position="1489"/>
    </location>
</feature>